<proteinExistence type="inferred from homology"/>
<evidence type="ECO:0000256" key="2">
    <source>
        <dbReference type="ARBA" id="ARBA00007776"/>
    </source>
</evidence>
<evidence type="ECO:0000256" key="6">
    <source>
        <dbReference type="ARBA" id="ARBA00022989"/>
    </source>
</evidence>
<organism evidence="9 10">
    <name type="scientific">Acidovorax soli</name>
    <dbReference type="NCBI Taxonomy" id="592050"/>
    <lineage>
        <taxon>Bacteria</taxon>
        <taxon>Pseudomonadati</taxon>
        <taxon>Pseudomonadota</taxon>
        <taxon>Betaproteobacteria</taxon>
        <taxon>Burkholderiales</taxon>
        <taxon>Comamonadaceae</taxon>
        <taxon>Acidovorax</taxon>
    </lineage>
</organism>
<evidence type="ECO:0000313" key="10">
    <source>
        <dbReference type="Proteomes" id="UP000199002"/>
    </source>
</evidence>
<dbReference type="GO" id="GO:0005886">
    <property type="term" value="C:plasma membrane"/>
    <property type="evidence" value="ECO:0007669"/>
    <property type="project" value="UniProtKB-SubCell"/>
</dbReference>
<dbReference type="EMBL" id="FNQJ01000031">
    <property type="protein sequence ID" value="SEA79919.1"/>
    <property type="molecule type" value="Genomic_DNA"/>
</dbReference>
<dbReference type="Pfam" id="PF04093">
    <property type="entry name" value="MreD"/>
    <property type="match status" value="1"/>
</dbReference>
<keyword evidence="5" id="KW-0133">Cell shape</keyword>
<dbReference type="InterPro" id="IPR026034">
    <property type="entry name" value="MreD_proteobac"/>
</dbReference>
<evidence type="ECO:0000313" key="9">
    <source>
        <dbReference type="EMBL" id="SEA79919.1"/>
    </source>
</evidence>
<comment type="subcellular location">
    <subcellularLocation>
        <location evidence="1">Cell membrane</location>
        <topology evidence="1">Multi-pass membrane protein</topology>
    </subcellularLocation>
</comment>
<feature type="transmembrane region" description="Helical" evidence="8">
    <location>
        <begin position="36"/>
        <end position="52"/>
    </location>
</feature>
<keyword evidence="10" id="KW-1185">Reference proteome</keyword>
<evidence type="ECO:0000256" key="1">
    <source>
        <dbReference type="ARBA" id="ARBA00004651"/>
    </source>
</evidence>
<keyword evidence="6 8" id="KW-1133">Transmembrane helix</keyword>
<dbReference type="NCBIfam" id="TIGR03426">
    <property type="entry name" value="shape_MreD"/>
    <property type="match status" value="1"/>
</dbReference>
<evidence type="ECO:0000256" key="3">
    <source>
        <dbReference type="ARBA" id="ARBA00022475"/>
    </source>
</evidence>
<dbReference type="InterPro" id="IPR007227">
    <property type="entry name" value="Cell_shape_determining_MreD"/>
</dbReference>
<feature type="transmembrane region" description="Helical" evidence="8">
    <location>
        <begin position="135"/>
        <end position="157"/>
    </location>
</feature>
<dbReference type="STRING" id="592050.SAMN05421875_13110"/>
<reference evidence="10" key="1">
    <citation type="submission" date="2016-10" db="EMBL/GenBank/DDBJ databases">
        <authorList>
            <person name="Varghese N."/>
            <person name="Submissions S."/>
        </authorList>
    </citation>
    <scope>NUCLEOTIDE SEQUENCE [LARGE SCALE GENOMIC DNA]</scope>
    <source>
        <strain evidence="10">DSM 25157</strain>
    </source>
</reference>
<dbReference type="Proteomes" id="UP000199002">
    <property type="component" value="Unassembled WGS sequence"/>
</dbReference>
<dbReference type="PIRSF" id="PIRSF018472">
    <property type="entry name" value="MreD_proteobac"/>
    <property type="match status" value="1"/>
</dbReference>
<evidence type="ECO:0000256" key="8">
    <source>
        <dbReference type="SAM" id="Phobius"/>
    </source>
</evidence>
<dbReference type="PANTHER" id="PTHR37484">
    <property type="entry name" value="ROD SHAPE-DETERMINING PROTEIN MRED"/>
    <property type="match status" value="1"/>
</dbReference>
<keyword evidence="4 8" id="KW-0812">Transmembrane</keyword>
<dbReference type="RefSeq" id="WP_092700149.1">
    <property type="nucleotide sequence ID" value="NZ_CAXIQL010000099.1"/>
</dbReference>
<evidence type="ECO:0000256" key="5">
    <source>
        <dbReference type="ARBA" id="ARBA00022960"/>
    </source>
</evidence>
<accession>A0A1H4E555</accession>
<keyword evidence="3" id="KW-1003">Cell membrane</keyword>
<protein>
    <submittedName>
        <fullName evidence="9">Rod shape-determining protein MreD</fullName>
    </submittedName>
</protein>
<dbReference type="GO" id="GO:0008360">
    <property type="term" value="P:regulation of cell shape"/>
    <property type="evidence" value="ECO:0007669"/>
    <property type="project" value="UniProtKB-KW"/>
</dbReference>
<dbReference type="GeneID" id="34234872"/>
<evidence type="ECO:0000256" key="4">
    <source>
        <dbReference type="ARBA" id="ARBA00022692"/>
    </source>
</evidence>
<sequence>MIMPRGQPLLLPVNPAFIAASLVAGLAINFVPLGRVVWTPDILMLLLAFWVVHQPQRIGMGVAFVLGLCMDVHQSSWLGQHALAYTVMAFGAMAMHRRLLWFSVPSQALQVLPLFVLAHAVELLLRMAGGGVFPGFWGLLAPVLEALLWLPASWVLLAPQRRPPDRDENRPL</sequence>
<feature type="transmembrane region" description="Helical" evidence="8">
    <location>
        <begin position="9"/>
        <end position="30"/>
    </location>
</feature>
<name>A0A1H4E555_9BURK</name>
<dbReference type="AlphaFoldDB" id="A0A1H4E555"/>
<comment type="similarity">
    <text evidence="2">Belongs to the MreD family.</text>
</comment>
<keyword evidence="7 8" id="KW-0472">Membrane</keyword>
<gene>
    <name evidence="9" type="ORF">SAMN05421875_13110</name>
</gene>
<evidence type="ECO:0000256" key="7">
    <source>
        <dbReference type="ARBA" id="ARBA00023136"/>
    </source>
</evidence>
<dbReference type="PANTHER" id="PTHR37484:SF1">
    <property type="entry name" value="ROD SHAPE-DETERMINING PROTEIN MRED"/>
    <property type="match status" value="1"/>
</dbReference>